<proteinExistence type="predicted"/>
<dbReference type="RefSeq" id="WP_269421865.1">
    <property type="nucleotide sequence ID" value="NZ_JAPWGY010000001.1"/>
</dbReference>
<accession>A0ABT4LEZ4</accession>
<comment type="caution">
    <text evidence="2">The sequence shown here is derived from an EMBL/GenBank/DDBJ whole genome shotgun (WGS) entry which is preliminary data.</text>
</comment>
<keyword evidence="3" id="KW-1185">Reference proteome</keyword>
<organism evidence="2 3">
    <name type="scientific">Kiloniella laminariae</name>
    <dbReference type="NCBI Taxonomy" id="454162"/>
    <lineage>
        <taxon>Bacteria</taxon>
        <taxon>Pseudomonadati</taxon>
        <taxon>Pseudomonadota</taxon>
        <taxon>Alphaproteobacteria</taxon>
        <taxon>Rhodospirillales</taxon>
        <taxon>Kiloniellaceae</taxon>
        <taxon>Kiloniella</taxon>
    </lineage>
</organism>
<dbReference type="Pfam" id="PF12802">
    <property type="entry name" value="MarR_2"/>
    <property type="match status" value="1"/>
</dbReference>
<dbReference type="Proteomes" id="UP001069802">
    <property type="component" value="Unassembled WGS sequence"/>
</dbReference>
<feature type="domain" description="HTH marR-type" evidence="1">
    <location>
        <begin position="9"/>
        <end position="136"/>
    </location>
</feature>
<dbReference type="PANTHER" id="PTHR33164">
    <property type="entry name" value="TRANSCRIPTIONAL REGULATOR, MARR FAMILY"/>
    <property type="match status" value="1"/>
</dbReference>
<dbReference type="PANTHER" id="PTHR33164:SF89">
    <property type="entry name" value="MARR FAMILY REGULATORY PROTEIN"/>
    <property type="match status" value="1"/>
</dbReference>
<evidence type="ECO:0000313" key="3">
    <source>
        <dbReference type="Proteomes" id="UP001069802"/>
    </source>
</evidence>
<evidence type="ECO:0000313" key="2">
    <source>
        <dbReference type="EMBL" id="MCZ4279665.1"/>
    </source>
</evidence>
<protein>
    <submittedName>
        <fullName evidence="2">MarR family winged helix-turn-helix transcriptional regulator</fullName>
    </submittedName>
</protein>
<dbReference type="PROSITE" id="PS50995">
    <property type="entry name" value="HTH_MARR_2"/>
    <property type="match status" value="1"/>
</dbReference>
<name>A0ABT4LEZ4_9PROT</name>
<dbReference type="InterPro" id="IPR036388">
    <property type="entry name" value="WH-like_DNA-bd_sf"/>
</dbReference>
<dbReference type="InterPro" id="IPR039422">
    <property type="entry name" value="MarR/SlyA-like"/>
</dbReference>
<evidence type="ECO:0000259" key="1">
    <source>
        <dbReference type="PROSITE" id="PS50995"/>
    </source>
</evidence>
<dbReference type="Gene3D" id="1.10.10.10">
    <property type="entry name" value="Winged helix-like DNA-binding domain superfamily/Winged helix DNA-binding domain"/>
    <property type="match status" value="1"/>
</dbReference>
<dbReference type="InterPro" id="IPR036390">
    <property type="entry name" value="WH_DNA-bd_sf"/>
</dbReference>
<dbReference type="InterPro" id="IPR000835">
    <property type="entry name" value="HTH_MarR-typ"/>
</dbReference>
<gene>
    <name evidence="2" type="ORF">O4H49_02670</name>
</gene>
<dbReference type="SUPFAM" id="SSF46785">
    <property type="entry name" value="Winged helix' DNA-binding domain"/>
    <property type="match status" value="1"/>
</dbReference>
<sequence>MTPPKTSSVEHFISLLARLSRLVNHDGHASGLKPAQWDALRFLARANRFSRTPGGLTAYLGATKGTTSQTLMSLEKKGLVEKNPDPLDRRSVALKLTAAGEELAQSDALSSFGSLFEALSPPERQSLEVAMEQLLRAKLQQQGNRPFGICNSCRHFRKNSPDGKLSAGQPHFCSLLKEPLSDHDSHKICIEQEAA</sequence>
<dbReference type="SMART" id="SM00347">
    <property type="entry name" value="HTH_MARR"/>
    <property type="match status" value="1"/>
</dbReference>
<reference evidence="2" key="1">
    <citation type="submission" date="2022-12" db="EMBL/GenBank/DDBJ databases">
        <title>Bacterial isolates from different developmental stages of Nematostella vectensis.</title>
        <authorList>
            <person name="Fraune S."/>
        </authorList>
    </citation>
    <scope>NUCLEOTIDE SEQUENCE</scope>
    <source>
        <strain evidence="2">G21630-S1</strain>
    </source>
</reference>
<dbReference type="EMBL" id="JAPWGY010000001">
    <property type="protein sequence ID" value="MCZ4279665.1"/>
    <property type="molecule type" value="Genomic_DNA"/>
</dbReference>